<dbReference type="AlphaFoldDB" id="A0A0F9QVN1"/>
<protein>
    <submittedName>
        <fullName evidence="1">Uncharacterized protein</fullName>
    </submittedName>
</protein>
<reference evidence="1" key="1">
    <citation type="journal article" date="2015" name="Nature">
        <title>Complex archaea that bridge the gap between prokaryotes and eukaryotes.</title>
        <authorList>
            <person name="Spang A."/>
            <person name="Saw J.H."/>
            <person name="Jorgensen S.L."/>
            <person name="Zaremba-Niedzwiedzka K."/>
            <person name="Martijn J."/>
            <person name="Lind A.E."/>
            <person name="van Eijk R."/>
            <person name="Schleper C."/>
            <person name="Guy L."/>
            <person name="Ettema T.J."/>
        </authorList>
    </citation>
    <scope>NUCLEOTIDE SEQUENCE</scope>
</reference>
<sequence length="170" mass="19429">MIKKLFPPKKCVFKVDTTGDGKADSIQIKVLNLIMPFVIPKKFEFGNFNLNEFNMEEFDLAQYGKVLLDEQPLNFSMENVNLDTIQNRILVYHNGEPFNFNDIKEGKLSGRTIALGESISILLKIDESYLEKLTEGKHSFKIESKMISNLEIGFELDKSNMNIPFDAKNA</sequence>
<name>A0A0F9QVN1_9ZZZZ</name>
<dbReference type="EMBL" id="LAZR01004369">
    <property type="protein sequence ID" value="KKN09253.1"/>
    <property type="molecule type" value="Genomic_DNA"/>
</dbReference>
<proteinExistence type="predicted"/>
<organism evidence="1">
    <name type="scientific">marine sediment metagenome</name>
    <dbReference type="NCBI Taxonomy" id="412755"/>
    <lineage>
        <taxon>unclassified sequences</taxon>
        <taxon>metagenomes</taxon>
        <taxon>ecological metagenomes</taxon>
    </lineage>
</organism>
<evidence type="ECO:0000313" key="1">
    <source>
        <dbReference type="EMBL" id="KKN09253.1"/>
    </source>
</evidence>
<gene>
    <name evidence="1" type="ORF">LCGC14_1048550</name>
</gene>
<comment type="caution">
    <text evidence="1">The sequence shown here is derived from an EMBL/GenBank/DDBJ whole genome shotgun (WGS) entry which is preliminary data.</text>
</comment>
<accession>A0A0F9QVN1</accession>